<keyword evidence="5" id="KW-1185">Reference proteome</keyword>
<sequence>MKMKKWLKIALAGAVALGLIAQPATAEALTVQEVQDKGEIVLGTSADFPPFEWVKMVDGQETTLGADIELAQAIADELGVELVIRNSSFDSLITQVQTGKVDMVIAGMSYTPERAEQALFSDVYFTGTNYFLTNHDIAATIQSLDDVHNLRLGVQRGSIQEALLKEHVPEATDLTMIPDNGDLVQSLLTNRIDAILFDHIVATQFAAQHEGKLQIVEGVEVPNGDDGGMSIVVSNDSQELLDVINKVIGELTESGQYEAWIEEYIPQIDQIS</sequence>
<dbReference type="OrthoDB" id="9811552at2"/>
<dbReference type="SUPFAM" id="SSF53850">
    <property type="entry name" value="Periplasmic binding protein-like II"/>
    <property type="match status" value="1"/>
</dbReference>
<dbReference type="Pfam" id="PF00497">
    <property type="entry name" value="SBP_bac_3"/>
    <property type="match status" value="1"/>
</dbReference>
<dbReference type="AlphaFoldDB" id="A0A347WKZ4"/>
<accession>A0A347WKZ4</accession>
<gene>
    <name evidence="4" type="ORF">CL176_06915</name>
</gene>
<dbReference type="Proteomes" id="UP000263232">
    <property type="component" value="Chromosome"/>
</dbReference>
<feature type="chain" id="PRO_5038644990" description="Solute-binding protein family 3/N-terminal domain-containing protein" evidence="2">
    <location>
        <begin position="27"/>
        <end position="272"/>
    </location>
</feature>
<evidence type="ECO:0000313" key="4">
    <source>
        <dbReference type="EMBL" id="AXY25751.1"/>
    </source>
</evidence>
<organism evidence="4 5">
    <name type="scientific">Suicoccus acidiformans</name>
    <dbReference type="NCBI Taxonomy" id="2036206"/>
    <lineage>
        <taxon>Bacteria</taxon>
        <taxon>Bacillati</taxon>
        <taxon>Bacillota</taxon>
        <taxon>Bacilli</taxon>
        <taxon>Lactobacillales</taxon>
        <taxon>Aerococcaceae</taxon>
        <taxon>Suicoccus</taxon>
    </lineage>
</organism>
<evidence type="ECO:0000256" key="1">
    <source>
        <dbReference type="ARBA" id="ARBA00022729"/>
    </source>
</evidence>
<dbReference type="EMBL" id="CP023434">
    <property type="protein sequence ID" value="AXY25751.1"/>
    <property type="molecule type" value="Genomic_DNA"/>
</dbReference>
<name>A0A347WKZ4_9LACT</name>
<dbReference type="PANTHER" id="PTHR35936">
    <property type="entry name" value="MEMBRANE-BOUND LYTIC MUREIN TRANSGLYCOSYLASE F"/>
    <property type="match status" value="1"/>
</dbReference>
<feature type="domain" description="Solute-binding protein family 3/N-terminal" evidence="3">
    <location>
        <begin position="39"/>
        <end position="268"/>
    </location>
</feature>
<protein>
    <recommendedName>
        <fullName evidence="3">Solute-binding protein family 3/N-terminal domain-containing protein</fullName>
    </recommendedName>
</protein>
<dbReference type="KEGG" id="abae:CL176_06915"/>
<dbReference type="InterPro" id="IPR001638">
    <property type="entry name" value="Solute-binding_3/MltF_N"/>
</dbReference>
<feature type="signal peptide" evidence="2">
    <location>
        <begin position="1"/>
        <end position="26"/>
    </location>
</feature>
<evidence type="ECO:0000313" key="5">
    <source>
        <dbReference type="Proteomes" id="UP000263232"/>
    </source>
</evidence>
<keyword evidence="1 2" id="KW-0732">Signal</keyword>
<evidence type="ECO:0000256" key="2">
    <source>
        <dbReference type="SAM" id="SignalP"/>
    </source>
</evidence>
<dbReference type="Gene3D" id="3.40.190.10">
    <property type="entry name" value="Periplasmic binding protein-like II"/>
    <property type="match status" value="2"/>
</dbReference>
<dbReference type="SMART" id="SM00062">
    <property type="entry name" value="PBPb"/>
    <property type="match status" value="1"/>
</dbReference>
<reference evidence="4 5" key="1">
    <citation type="submission" date="2017-09" db="EMBL/GenBank/DDBJ databases">
        <title>Complete genome sequence of Oxytococcus suis strain ZY16052.</title>
        <authorList>
            <person name="Li F."/>
        </authorList>
    </citation>
    <scope>NUCLEOTIDE SEQUENCE [LARGE SCALE GENOMIC DNA]</scope>
    <source>
        <strain evidence="4 5">ZY16052</strain>
    </source>
</reference>
<proteinExistence type="predicted"/>
<evidence type="ECO:0000259" key="3">
    <source>
        <dbReference type="SMART" id="SM00062"/>
    </source>
</evidence>
<dbReference type="PANTHER" id="PTHR35936:SF17">
    <property type="entry name" value="ARGININE-BINDING EXTRACELLULAR PROTEIN ARTP"/>
    <property type="match status" value="1"/>
</dbReference>